<evidence type="ECO:0000256" key="1">
    <source>
        <dbReference type="ARBA" id="ARBA00010552"/>
    </source>
</evidence>
<dbReference type="InterPro" id="IPR035959">
    <property type="entry name" value="RutC-like_sf"/>
</dbReference>
<dbReference type="Proteomes" id="UP000441336">
    <property type="component" value="Unassembled WGS sequence"/>
</dbReference>
<keyword evidence="3" id="KW-1185">Reference proteome</keyword>
<dbReference type="Gene3D" id="3.30.1330.40">
    <property type="entry name" value="RutC-like"/>
    <property type="match status" value="1"/>
</dbReference>
<dbReference type="InterPro" id="IPR006175">
    <property type="entry name" value="YjgF/YER057c/UK114"/>
</dbReference>
<comment type="caution">
    <text evidence="2">The sequence shown here is derived from an EMBL/GenBank/DDBJ whole genome shotgun (WGS) entry which is preliminary data.</text>
</comment>
<sequence>MEKKAVNPGKWQDDFSFSQAVEVSNNSQTLFCAGQASINEEGQPLHKGDMAAQLTLAFENLEAVLVKGNYGLTNIVRLLIYTTDFDNLFQHYSMLAAKLENTTPKPTVTIIGVNRLVFPELLVEIEAIAVK</sequence>
<organism evidence="2 3">
    <name type="scientific">Hymenobacter ginkgonis</name>
    <dbReference type="NCBI Taxonomy" id="2682976"/>
    <lineage>
        <taxon>Bacteria</taxon>
        <taxon>Pseudomonadati</taxon>
        <taxon>Bacteroidota</taxon>
        <taxon>Cytophagia</taxon>
        <taxon>Cytophagales</taxon>
        <taxon>Hymenobacteraceae</taxon>
        <taxon>Hymenobacter</taxon>
    </lineage>
</organism>
<evidence type="ECO:0000313" key="3">
    <source>
        <dbReference type="Proteomes" id="UP000441336"/>
    </source>
</evidence>
<dbReference type="GO" id="GO:0005829">
    <property type="term" value="C:cytosol"/>
    <property type="evidence" value="ECO:0007669"/>
    <property type="project" value="TreeGrafter"/>
</dbReference>
<name>A0A7K1TF58_9BACT</name>
<proteinExistence type="inferred from homology"/>
<evidence type="ECO:0000313" key="2">
    <source>
        <dbReference type="EMBL" id="MVN77049.1"/>
    </source>
</evidence>
<accession>A0A7K1TF58</accession>
<dbReference type="AlphaFoldDB" id="A0A7K1TF58"/>
<dbReference type="CDD" id="cd00448">
    <property type="entry name" value="YjgF_YER057c_UK114_family"/>
    <property type="match status" value="1"/>
</dbReference>
<gene>
    <name evidence="2" type="ORF">GO988_12000</name>
</gene>
<dbReference type="Pfam" id="PF01042">
    <property type="entry name" value="Ribonuc_L-PSP"/>
    <property type="match status" value="1"/>
</dbReference>
<dbReference type="PANTHER" id="PTHR11803">
    <property type="entry name" value="2-IMINOBUTANOATE/2-IMINOPROPANOATE DEAMINASE RIDA"/>
    <property type="match status" value="1"/>
</dbReference>
<reference evidence="2 3" key="1">
    <citation type="submission" date="2019-12" db="EMBL/GenBank/DDBJ databases">
        <title>Hymenobacter sp. HMF4947 Genome sequencing and assembly.</title>
        <authorList>
            <person name="Kang H."/>
            <person name="Cha I."/>
            <person name="Kim H."/>
            <person name="Joh K."/>
        </authorList>
    </citation>
    <scope>NUCLEOTIDE SEQUENCE [LARGE SCALE GENOMIC DNA]</scope>
    <source>
        <strain evidence="2 3">HMF4947</strain>
    </source>
</reference>
<protein>
    <submittedName>
        <fullName evidence="2">RidA family protein</fullName>
    </submittedName>
</protein>
<dbReference type="PANTHER" id="PTHR11803:SF58">
    <property type="entry name" value="PROTEIN HMF1-RELATED"/>
    <property type="match status" value="1"/>
</dbReference>
<dbReference type="SUPFAM" id="SSF55298">
    <property type="entry name" value="YjgF-like"/>
    <property type="match status" value="1"/>
</dbReference>
<dbReference type="GO" id="GO:0019239">
    <property type="term" value="F:deaminase activity"/>
    <property type="evidence" value="ECO:0007669"/>
    <property type="project" value="TreeGrafter"/>
</dbReference>
<dbReference type="RefSeq" id="WP_157565710.1">
    <property type="nucleotide sequence ID" value="NZ_WQKZ01000003.1"/>
</dbReference>
<dbReference type="EMBL" id="WQKZ01000003">
    <property type="protein sequence ID" value="MVN77049.1"/>
    <property type="molecule type" value="Genomic_DNA"/>
</dbReference>
<comment type="similarity">
    <text evidence="1">Belongs to the RutC family.</text>
</comment>